<proteinExistence type="predicted"/>
<dbReference type="EMBL" id="RIAS01000002">
    <property type="protein sequence ID" value="KAA8783119.1"/>
    <property type="molecule type" value="Genomic_DNA"/>
</dbReference>
<dbReference type="RefSeq" id="WP_123063021.1">
    <property type="nucleotide sequence ID" value="NZ_RIAS01000002.1"/>
</dbReference>
<evidence type="ECO:0000313" key="2">
    <source>
        <dbReference type="Proteomes" id="UP000323664"/>
    </source>
</evidence>
<dbReference type="PROSITE" id="PS51257">
    <property type="entry name" value="PROKAR_LIPOPROTEIN"/>
    <property type="match status" value="1"/>
</dbReference>
<organism evidence="1 2">
    <name type="scientific">Paenibacillus amylolyticus</name>
    <dbReference type="NCBI Taxonomy" id="1451"/>
    <lineage>
        <taxon>Bacteria</taxon>
        <taxon>Bacillati</taxon>
        <taxon>Bacillota</taxon>
        <taxon>Bacilli</taxon>
        <taxon>Bacillales</taxon>
        <taxon>Paenibacillaceae</taxon>
        <taxon>Paenibacillus</taxon>
    </lineage>
</organism>
<sequence length="110" mass="12681">MKNIFKKIQYISTLLIILAFIVGGCNTFPNQDQVVEKATQVGYQYFIDHYNTEVNFTDHKFMPKDLSHNVNLSGHVKDNQEVSISILIDYDTFEVQTAVVPKELLDKKIK</sequence>
<protein>
    <recommendedName>
        <fullName evidence="3">DUF1433 domain-containing protein</fullName>
    </recommendedName>
</protein>
<comment type="caution">
    <text evidence="1">The sequence shown here is derived from an EMBL/GenBank/DDBJ whole genome shotgun (WGS) entry which is preliminary data.</text>
</comment>
<dbReference type="OrthoDB" id="2629487at2"/>
<accession>A0A5M9WNK3</accession>
<dbReference type="AlphaFoldDB" id="A0A5M9WNK3"/>
<reference evidence="1 2" key="1">
    <citation type="journal article" date="2019" name="J. Ind. Microbiol. Biotechnol.">
        <title>Paenibacillus amylolyticus 27C64 has a diverse set of carbohydrate-active enzymes and complete pectin deconstruction system.</title>
        <authorList>
            <person name="Keggi C."/>
            <person name="Doran-Peterson J."/>
        </authorList>
    </citation>
    <scope>NUCLEOTIDE SEQUENCE [LARGE SCALE GENOMIC DNA]</scope>
    <source>
        <strain evidence="1 2">27C64</strain>
    </source>
</reference>
<evidence type="ECO:0008006" key="3">
    <source>
        <dbReference type="Google" id="ProtNLM"/>
    </source>
</evidence>
<evidence type="ECO:0000313" key="1">
    <source>
        <dbReference type="EMBL" id="KAA8783119.1"/>
    </source>
</evidence>
<dbReference type="Proteomes" id="UP000323664">
    <property type="component" value="Unassembled WGS sequence"/>
</dbReference>
<gene>
    <name evidence="1" type="ORF">EC604_04580</name>
</gene>
<name>A0A5M9WNK3_PAEAM</name>